<feature type="compositionally biased region" description="Basic and acidic residues" evidence="1">
    <location>
        <begin position="196"/>
        <end position="208"/>
    </location>
</feature>
<dbReference type="Gene3D" id="3.30.70.560">
    <property type="entry name" value="7,8-Dihydro-6-hydroxymethylpterin-pyrophosphokinase HPPK"/>
    <property type="match status" value="1"/>
</dbReference>
<feature type="region of interest" description="Disordered" evidence="1">
    <location>
        <begin position="174"/>
        <end position="212"/>
    </location>
</feature>
<protein>
    <recommendedName>
        <fullName evidence="4">Dihydroneopterin aldolase</fullName>
    </recommendedName>
</protein>
<comment type="caution">
    <text evidence="2">The sequence shown here is derived from an EMBL/GenBank/DDBJ whole genome shotgun (WGS) entry which is preliminary data.</text>
</comment>
<sequence>MGNVTDTFRIVGLAGRGVVAATAGDAERYEPFLADLVLHADHEIDLAAAARAAAEALSWTHPSLLARAEGVAGAVRDAVDVDAVEVTLHRPEASLGVPVLDVEVSIRRPRRVVAHEGGAVAAAATPSVSATPVEAPAPVSAPVVPSAPAPVAVPTPVPVAPVPLAPVPVVELDADDDTSHPEADALEAEPAAVEPVEDRGDRAEHDAAPDFDSLVSGRGVAQHHVPGTLAGITGGALGAGALAAGATAASAAPASPVPVLAPSGATAGSSDLEPEVGSLREAAAVEPAPADELAPADEPEIEPEIDQADLGTTVRTLPPEIADELAPAPAAEPGPDPEPEPGPASDLVPPTALQAVQSRRPSVDAPLPARLVLSGRGGAAQTELAGTVRALGAAAGIEVTGVSPLARTTTRGGDLHSAVVTVRTTLGPGDLAEAITLASASRSGVEVEILTVGDLVGVHDGVELPLPGVDSSATVLVPWAQLEPQAILPGLGGGPVVVLAETAPDREQVRWLALDWYE</sequence>
<dbReference type="Proteomes" id="UP000245166">
    <property type="component" value="Unassembled WGS sequence"/>
</dbReference>
<dbReference type="InterPro" id="IPR035907">
    <property type="entry name" value="Hppk_sf"/>
</dbReference>
<dbReference type="AlphaFoldDB" id="A0A2U1ZUF1"/>
<gene>
    <name evidence="2" type="ORF">C8046_08025</name>
</gene>
<evidence type="ECO:0008006" key="4">
    <source>
        <dbReference type="Google" id="ProtNLM"/>
    </source>
</evidence>
<feature type="region of interest" description="Disordered" evidence="1">
    <location>
        <begin position="117"/>
        <end position="137"/>
    </location>
</feature>
<feature type="region of interest" description="Disordered" evidence="1">
    <location>
        <begin position="326"/>
        <end position="349"/>
    </location>
</feature>
<keyword evidence="3" id="KW-1185">Reference proteome</keyword>
<reference evidence="2 3" key="1">
    <citation type="submission" date="2018-03" db="EMBL/GenBank/DDBJ databases">
        <title>Genome assembly of novel Miniimonas species PCH200.</title>
        <authorList>
            <person name="Thakur V."/>
            <person name="Kumar V."/>
            <person name="Singh D."/>
        </authorList>
    </citation>
    <scope>NUCLEOTIDE SEQUENCE [LARGE SCALE GENOMIC DNA]</scope>
    <source>
        <strain evidence="2 3">PCH200</strain>
    </source>
</reference>
<organism evidence="2 3">
    <name type="scientific">Serinibacter arcticus</name>
    <dbReference type="NCBI Taxonomy" id="1655435"/>
    <lineage>
        <taxon>Bacteria</taxon>
        <taxon>Bacillati</taxon>
        <taxon>Actinomycetota</taxon>
        <taxon>Actinomycetes</taxon>
        <taxon>Micrococcales</taxon>
        <taxon>Beutenbergiaceae</taxon>
        <taxon>Serinibacter</taxon>
    </lineage>
</organism>
<dbReference type="SUPFAM" id="SSF55083">
    <property type="entry name" value="6-hydroxymethyl-7,8-dihydropterin pyrophosphokinase, HPPK"/>
    <property type="match status" value="1"/>
</dbReference>
<name>A0A2U1ZUF1_9MICO</name>
<evidence type="ECO:0000313" key="3">
    <source>
        <dbReference type="Proteomes" id="UP000245166"/>
    </source>
</evidence>
<dbReference type="EMBL" id="PYHR01000002">
    <property type="protein sequence ID" value="PWD50605.1"/>
    <property type="molecule type" value="Genomic_DNA"/>
</dbReference>
<feature type="compositionally biased region" description="Pro residues" evidence="1">
    <location>
        <begin position="330"/>
        <end position="342"/>
    </location>
</feature>
<proteinExistence type="predicted"/>
<evidence type="ECO:0000313" key="2">
    <source>
        <dbReference type="EMBL" id="PWD50605.1"/>
    </source>
</evidence>
<evidence type="ECO:0000256" key="1">
    <source>
        <dbReference type="SAM" id="MobiDB-lite"/>
    </source>
</evidence>
<accession>A0A2U1ZUF1</accession>